<keyword evidence="2" id="KW-1185">Reference proteome</keyword>
<dbReference type="Proteomes" id="UP000799750">
    <property type="component" value="Unassembled WGS sequence"/>
</dbReference>
<organism evidence="1 2">
    <name type="scientific">Lophium mytilinum</name>
    <dbReference type="NCBI Taxonomy" id="390894"/>
    <lineage>
        <taxon>Eukaryota</taxon>
        <taxon>Fungi</taxon>
        <taxon>Dikarya</taxon>
        <taxon>Ascomycota</taxon>
        <taxon>Pezizomycotina</taxon>
        <taxon>Dothideomycetes</taxon>
        <taxon>Pleosporomycetidae</taxon>
        <taxon>Mytilinidiales</taxon>
        <taxon>Mytilinidiaceae</taxon>
        <taxon>Lophium</taxon>
    </lineage>
</organism>
<dbReference type="EMBL" id="MU004190">
    <property type="protein sequence ID" value="KAF2494724.1"/>
    <property type="molecule type" value="Genomic_DNA"/>
</dbReference>
<proteinExistence type="predicted"/>
<evidence type="ECO:0000313" key="2">
    <source>
        <dbReference type="Proteomes" id="UP000799750"/>
    </source>
</evidence>
<reference evidence="1" key="1">
    <citation type="journal article" date="2020" name="Stud. Mycol.">
        <title>101 Dothideomycetes genomes: a test case for predicting lifestyles and emergence of pathogens.</title>
        <authorList>
            <person name="Haridas S."/>
            <person name="Albert R."/>
            <person name="Binder M."/>
            <person name="Bloem J."/>
            <person name="Labutti K."/>
            <person name="Salamov A."/>
            <person name="Andreopoulos B."/>
            <person name="Baker S."/>
            <person name="Barry K."/>
            <person name="Bills G."/>
            <person name="Bluhm B."/>
            <person name="Cannon C."/>
            <person name="Castanera R."/>
            <person name="Culley D."/>
            <person name="Daum C."/>
            <person name="Ezra D."/>
            <person name="Gonzalez J."/>
            <person name="Henrissat B."/>
            <person name="Kuo A."/>
            <person name="Liang C."/>
            <person name="Lipzen A."/>
            <person name="Lutzoni F."/>
            <person name="Magnuson J."/>
            <person name="Mondo S."/>
            <person name="Nolan M."/>
            <person name="Ohm R."/>
            <person name="Pangilinan J."/>
            <person name="Park H.-J."/>
            <person name="Ramirez L."/>
            <person name="Alfaro M."/>
            <person name="Sun H."/>
            <person name="Tritt A."/>
            <person name="Yoshinaga Y."/>
            <person name="Zwiers L.-H."/>
            <person name="Turgeon B."/>
            <person name="Goodwin S."/>
            <person name="Spatafora J."/>
            <person name="Crous P."/>
            <person name="Grigoriev I."/>
        </authorList>
    </citation>
    <scope>NUCLEOTIDE SEQUENCE</scope>
    <source>
        <strain evidence="1">CBS 269.34</strain>
    </source>
</reference>
<accession>A0A6A6QRE4</accession>
<gene>
    <name evidence="1" type="ORF">BU16DRAFT_46482</name>
</gene>
<evidence type="ECO:0000313" key="1">
    <source>
        <dbReference type="EMBL" id="KAF2494724.1"/>
    </source>
</evidence>
<dbReference type="AlphaFoldDB" id="A0A6A6QRE4"/>
<protein>
    <submittedName>
        <fullName evidence="1">Uncharacterized protein</fullName>
    </submittedName>
</protein>
<name>A0A6A6QRE4_9PEZI</name>
<sequence length="77" mass="8201">MGGASFNQAMLYALMGGAWLDQPQQAHFSMAGWSSSNLCLRNVTGCSHQTLTCKSIMCGSGYIGCGNVPCVKRGPRR</sequence>